<evidence type="ECO:0000256" key="8">
    <source>
        <dbReference type="PROSITE-ProRule" id="PRU00169"/>
    </source>
</evidence>
<dbReference type="AlphaFoldDB" id="A0A5C6Q6H5"/>
<dbReference type="PANTHER" id="PTHR48111">
    <property type="entry name" value="REGULATOR OF RPOS"/>
    <property type="match status" value="1"/>
</dbReference>
<dbReference type="SUPFAM" id="SSF46894">
    <property type="entry name" value="C-terminal effector domain of the bipartite response regulators"/>
    <property type="match status" value="1"/>
</dbReference>
<dbReference type="InterPro" id="IPR001789">
    <property type="entry name" value="Sig_transdc_resp-reg_receiver"/>
</dbReference>
<dbReference type="PROSITE" id="PS50110">
    <property type="entry name" value="RESPONSE_REGULATORY"/>
    <property type="match status" value="1"/>
</dbReference>
<dbReference type="GO" id="GO:0000156">
    <property type="term" value="F:phosphorelay response regulator activity"/>
    <property type="evidence" value="ECO:0007669"/>
    <property type="project" value="TreeGrafter"/>
</dbReference>
<name>A0A5C6Q6H5_9GAMM</name>
<keyword evidence="7" id="KW-0804">Transcription</keyword>
<evidence type="ECO:0000259" key="12">
    <source>
        <dbReference type="PROSITE" id="PS51755"/>
    </source>
</evidence>
<dbReference type="OrthoDB" id="9802426at2"/>
<feature type="region of interest" description="Disordered" evidence="10">
    <location>
        <begin position="153"/>
        <end position="174"/>
    </location>
</feature>
<evidence type="ECO:0000313" key="13">
    <source>
        <dbReference type="EMBL" id="TWX64565.1"/>
    </source>
</evidence>
<dbReference type="Pfam" id="PF00072">
    <property type="entry name" value="Response_reg"/>
    <property type="match status" value="1"/>
</dbReference>
<protein>
    <submittedName>
        <fullName evidence="13">Response regulator transcription factor</fullName>
    </submittedName>
</protein>
<feature type="modified residue" description="4-aspartylphosphate" evidence="8">
    <location>
        <position position="51"/>
    </location>
</feature>
<comment type="subcellular location">
    <subcellularLocation>
        <location evidence="1">Cytoplasm</location>
    </subcellularLocation>
</comment>
<comment type="caution">
    <text evidence="13">The sequence shown here is derived from an EMBL/GenBank/DDBJ whole genome shotgun (WGS) entry which is preliminary data.</text>
</comment>
<evidence type="ECO:0000256" key="7">
    <source>
        <dbReference type="ARBA" id="ARBA00023163"/>
    </source>
</evidence>
<dbReference type="GO" id="GO:0032993">
    <property type="term" value="C:protein-DNA complex"/>
    <property type="evidence" value="ECO:0007669"/>
    <property type="project" value="TreeGrafter"/>
</dbReference>
<dbReference type="Proteomes" id="UP000321822">
    <property type="component" value="Unassembled WGS sequence"/>
</dbReference>
<proteinExistence type="predicted"/>
<dbReference type="Gene3D" id="3.40.50.2300">
    <property type="match status" value="1"/>
</dbReference>
<dbReference type="InterPro" id="IPR011006">
    <property type="entry name" value="CheY-like_superfamily"/>
</dbReference>
<dbReference type="EMBL" id="VOLT01000013">
    <property type="protein sequence ID" value="TWX64565.1"/>
    <property type="molecule type" value="Genomic_DNA"/>
</dbReference>
<reference evidence="13 14" key="1">
    <citation type="submission" date="2019-07" db="EMBL/GenBank/DDBJ databases">
        <title>Genomes of sea-ice associated Colwellia species.</title>
        <authorList>
            <person name="Bowman J.P."/>
        </authorList>
    </citation>
    <scope>NUCLEOTIDE SEQUENCE [LARGE SCALE GENOMIC DNA]</scope>
    <source>
        <strain evidence="13 14">ACAM 459</strain>
    </source>
</reference>
<dbReference type="SMART" id="SM00862">
    <property type="entry name" value="Trans_reg_C"/>
    <property type="match status" value="1"/>
</dbReference>
<dbReference type="CDD" id="cd17624">
    <property type="entry name" value="REC_OmpR_PmrA-like"/>
    <property type="match status" value="1"/>
</dbReference>
<dbReference type="GO" id="GO:0005829">
    <property type="term" value="C:cytosol"/>
    <property type="evidence" value="ECO:0007669"/>
    <property type="project" value="TreeGrafter"/>
</dbReference>
<keyword evidence="6 9" id="KW-0238">DNA-binding</keyword>
<feature type="domain" description="OmpR/PhoB-type" evidence="12">
    <location>
        <begin position="149"/>
        <end position="247"/>
    </location>
</feature>
<keyword evidence="4" id="KW-0902">Two-component regulatory system</keyword>
<dbReference type="CDD" id="cd00383">
    <property type="entry name" value="trans_reg_C"/>
    <property type="match status" value="1"/>
</dbReference>
<dbReference type="GO" id="GO:0000976">
    <property type="term" value="F:transcription cis-regulatory region binding"/>
    <property type="evidence" value="ECO:0007669"/>
    <property type="project" value="TreeGrafter"/>
</dbReference>
<keyword evidence="5" id="KW-0805">Transcription regulation</keyword>
<feature type="domain" description="Response regulatory" evidence="11">
    <location>
        <begin position="2"/>
        <end position="116"/>
    </location>
</feature>
<dbReference type="InterPro" id="IPR016032">
    <property type="entry name" value="Sig_transdc_resp-reg_C-effctor"/>
</dbReference>
<accession>A0A5C6Q6H5</accession>
<evidence type="ECO:0000256" key="10">
    <source>
        <dbReference type="SAM" id="MobiDB-lite"/>
    </source>
</evidence>
<evidence type="ECO:0000256" key="6">
    <source>
        <dbReference type="ARBA" id="ARBA00023125"/>
    </source>
</evidence>
<dbReference type="PANTHER" id="PTHR48111:SF35">
    <property type="entry name" value="TRANSCRIPTIONAL REGULATORY PROTEIN QSEB"/>
    <property type="match status" value="1"/>
</dbReference>
<dbReference type="Gene3D" id="6.10.250.690">
    <property type="match status" value="1"/>
</dbReference>
<dbReference type="GO" id="GO:0006355">
    <property type="term" value="P:regulation of DNA-templated transcription"/>
    <property type="evidence" value="ECO:0007669"/>
    <property type="project" value="InterPro"/>
</dbReference>
<evidence type="ECO:0000313" key="14">
    <source>
        <dbReference type="Proteomes" id="UP000321822"/>
    </source>
</evidence>
<evidence type="ECO:0000256" key="3">
    <source>
        <dbReference type="ARBA" id="ARBA00022553"/>
    </source>
</evidence>
<evidence type="ECO:0000256" key="5">
    <source>
        <dbReference type="ARBA" id="ARBA00023015"/>
    </source>
</evidence>
<evidence type="ECO:0000259" key="11">
    <source>
        <dbReference type="PROSITE" id="PS50110"/>
    </source>
</evidence>
<dbReference type="InterPro" id="IPR039420">
    <property type="entry name" value="WalR-like"/>
</dbReference>
<evidence type="ECO:0000256" key="1">
    <source>
        <dbReference type="ARBA" id="ARBA00004496"/>
    </source>
</evidence>
<organism evidence="13 14">
    <name type="scientific">Colwellia demingiae</name>
    <dbReference type="NCBI Taxonomy" id="89401"/>
    <lineage>
        <taxon>Bacteria</taxon>
        <taxon>Pseudomonadati</taxon>
        <taxon>Pseudomonadota</taxon>
        <taxon>Gammaproteobacteria</taxon>
        <taxon>Alteromonadales</taxon>
        <taxon>Colwelliaceae</taxon>
        <taxon>Colwellia</taxon>
    </lineage>
</organism>
<gene>
    <name evidence="13" type="ORF">ESZ36_19910</name>
</gene>
<dbReference type="InterPro" id="IPR036388">
    <property type="entry name" value="WH-like_DNA-bd_sf"/>
</dbReference>
<dbReference type="InterPro" id="IPR001867">
    <property type="entry name" value="OmpR/PhoB-type_DNA-bd"/>
</dbReference>
<evidence type="ECO:0000256" key="2">
    <source>
        <dbReference type="ARBA" id="ARBA00022490"/>
    </source>
</evidence>
<dbReference type="FunFam" id="3.40.50.2300:FF:000002">
    <property type="entry name" value="DNA-binding response regulator PhoP"/>
    <property type="match status" value="1"/>
</dbReference>
<dbReference type="Gene3D" id="1.10.10.10">
    <property type="entry name" value="Winged helix-like DNA-binding domain superfamily/Winged helix DNA-binding domain"/>
    <property type="match status" value="1"/>
</dbReference>
<evidence type="ECO:0000256" key="4">
    <source>
        <dbReference type="ARBA" id="ARBA00023012"/>
    </source>
</evidence>
<dbReference type="RefSeq" id="WP_146791109.1">
    <property type="nucleotide sequence ID" value="NZ_VOLT01000013.1"/>
</dbReference>
<dbReference type="PROSITE" id="PS51755">
    <property type="entry name" value="OMPR_PHOB"/>
    <property type="match status" value="1"/>
</dbReference>
<evidence type="ECO:0000256" key="9">
    <source>
        <dbReference type="PROSITE-ProRule" id="PRU01091"/>
    </source>
</evidence>
<keyword evidence="14" id="KW-1185">Reference proteome</keyword>
<keyword evidence="2" id="KW-0963">Cytoplasm</keyword>
<feature type="DNA-binding region" description="OmpR/PhoB-type" evidence="9">
    <location>
        <begin position="149"/>
        <end position="247"/>
    </location>
</feature>
<sequence length="250" mass="28148">MRILLVEDDQGLAEALQQSLVREGFVVDHLSRGKLALTALAVPSHDMVILDLGLPDIDGLVVLKEIRAKKNDLPVIILTARDSIDSKVKGLDYGADDYLAKPFDMQELLARLRVIERRLGTSSSSMITIDRVSLDTKAHKVFLLQCTSANELPFEQSNEENSEQKDKVDAQNSASEVHFSKKEFMVLKALMENAGRIQSREQIESKLYHWGEEVLSNAVEVHIHKLRKNLPNKFIQNVRGVGYIINHPQD</sequence>
<dbReference type="SUPFAM" id="SSF52172">
    <property type="entry name" value="CheY-like"/>
    <property type="match status" value="1"/>
</dbReference>
<keyword evidence="3 8" id="KW-0597">Phosphoprotein</keyword>
<dbReference type="Pfam" id="PF00486">
    <property type="entry name" value="Trans_reg_C"/>
    <property type="match status" value="1"/>
</dbReference>
<dbReference type="SMART" id="SM00448">
    <property type="entry name" value="REC"/>
    <property type="match status" value="1"/>
</dbReference>